<accession>A0A9N8Z713</accession>
<keyword evidence="3" id="KW-1185">Reference proteome</keyword>
<gene>
    <name evidence="2" type="ORF">PBRASI_LOCUS1194</name>
</gene>
<sequence length="155" mass="17650">MLTIKNLFMFATILVYLVGAFAAPIENYDSQLNLDSHIAKRAVTDKWCKGFKIAKPSFSRNNNQVKANSRVKVTWENGASKVVRVNDLELMQEGVGLLKTYWHGNRPFKDGETSHTIKFDVPPTANRNKPFMLRSWGRTESGPDCTVYSKPFMFD</sequence>
<dbReference type="Proteomes" id="UP000789739">
    <property type="component" value="Unassembled WGS sequence"/>
</dbReference>
<reference evidence="2" key="1">
    <citation type="submission" date="2021-06" db="EMBL/GenBank/DDBJ databases">
        <authorList>
            <person name="Kallberg Y."/>
            <person name="Tangrot J."/>
            <person name="Rosling A."/>
        </authorList>
    </citation>
    <scope>NUCLEOTIDE SEQUENCE</scope>
    <source>
        <strain evidence="2">BR232B</strain>
    </source>
</reference>
<evidence type="ECO:0000313" key="3">
    <source>
        <dbReference type="Proteomes" id="UP000789739"/>
    </source>
</evidence>
<proteinExistence type="predicted"/>
<dbReference type="OrthoDB" id="2319449at2759"/>
<protein>
    <submittedName>
        <fullName evidence="2">1684_t:CDS:1</fullName>
    </submittedName>
</protein>
<keyword evidence="1" id="KW-0732">Signal</keyword>
<feature type="chain" id="PRO_5040378677" evidence="1">
    <location>
        <begin position="23"/>
        <end position="155"/>
    </location>
</feature>
<dbReference type="AlphaFoldDB" id="A0A9N8Z713"/>
<name>A0A9N8Z713_9GLOM</name>
<evidence type="ECO:0000256" key="1">
    <source>
        <dbReference type="SAM" id="SignalP"/>
    </source>
</evidence>
<feature type="signal peptide" evidence="1">
    <location>
        <begin position="1"/>
        <end position="22"/>
    </location>
</feature>
<organism evidence="2 3">
    <name type="scientific">Paraglomus brasilianum</name>
    <dbReference type="NCBI Taxonomy" id="144538"/>
    <lineage>
        <taxon>Eukaryota</taxon>
        <taxon>Fungi</taxon>
        <taxon>Fungi incertae sedis</taxon>
        <taxon>Mucoromycota</taxon>
        <taxon>Glomeromycotina</taxon>
        <taxon>Glomeromycetes</taxon>
        <taxon>Paraglomerales</taxon>
        <taxon>Paraglomeraceae</taxon>
        <taxon>Paraglomus</taxon>
    </lineage>
</organism>
<evidence type="ECO:0000313" key="2">
    <source>
        <dbReference type="EMBL" id="CAG8473517.1"/>
    </source>
</evidence>
<comment type="caution">
    <text evidence="2">The sequence shown here is derived from an EMBL/GenBank/DDBJ whole genome shotgun (WGS) entry which is preliminary data.</text>
</comment>
<dbReference type="EMBL" id="CAJVPI010000074">
    <property type="protein sequence ID" value="CAG8473517.1"/>
    <property type="molecule type" value="Genomic_DNA"/>
</dbReference>